<accession>A0ABV6UJG0</accession>
<dbReference type="SUPFAM" id="SSF52402">
    <property type="entry name" value="Adenine nucleotide alpha hydrolases-like"/>
    <property type="match status" value="1"/>
</dbReference>
<evidence type="ECO:0000313" key="3">
    <source>
        <dbReference type="EMBL" id="MFC1401591.1"/>
    </source>
</evidence>
<comment type="similarity">
    <text evidence="1">Belongs to the universal stress protein A family.</text>
</comment>
<evidence type="ECO:0000259" key="2">
    <source>
        <dbReference type="Pfam" id="PF00582"/>
    </source>
</evidence>
<dbReference type="PANTHER" id="PTHR46268:SF6">
    <property type="entry name" value="UNIVERSAL STRESS PROTEIN UP12"/>
    <property type="match status" value="1"/>
</dbReference>
<dbReference type="PANTHER" id="PTHR46268">
    <property type="entry name" value="STRESS RESPONSE PROTEIN NHAX"/>
    <property type="match status" value="1"/>
</dbReference>
<feature type="domain" description="UspA" evidence="2">
    <location>
        <begin position="18"/>
        <end position="153"/>
    </location>
</feature>
<dbReference type="Gene3D" id="3.40.50.620">
    <property type="entry name" value="HUPs"/>
    <property type="match status" value="1"/>
</dbReference>
<evidence type="ECO:0000256" key="1">
    <source>
        <dbReference type="ARBA" id="ARBA00008791"/>
    </source>
</evidence>
<reference evidence="3 4" key="1">
    <citation type="submission" date="2024-09" db="EMBL/GenBank/DDBJ databases">
        <authorList>
            <person name="Lee S.D."/>
        </authorList>
    </citation>
    <scope>NUCLEOTIDE SEQUENCE [LARGE SCALE GENOMIC DNA]</scope>
    <source>
        <strain evidence="3 4">N1-5</strain>
    </source>
</reference>
<dbReference type="CDD" id="cd00293">
    <property type="entry name" value="USP-like"/>
    <property type="match status" value="1"/>
</dbReference>
<dbReference type="Pfam" id="PF00582">
    <property type="entry name" value="Usp"/>
    <property type="match status" value="1"/>
</dbReference>
<comment type="caution">
    <text evidence="3">The sequence shown here is derived from an EMBL/GenBank/DDBJ whole genome shotgun (WGS) entry which is preliminary data.</text>
</comment>
<evidence type="ECO:0000313" key="4">
    <source>
        <dbReference type="Proteomes" id="UP001592528"/>
    </source>
</evidence>
<dbReference type="EMBL" id="JBHEZZ010000004">
    <property type="protein sequence ID" value="MFC1401591.1"/>
    <property type="molecule type" value="Genomic_DNA"/>
</dbReference>
<name>A0ABV6UJG0_9ACTN</name>
<keyword evidence="4" id="KW-1185">Reference proteome</keyword>
<sequence>MDEGARMFELGTDGPSVIVAGLDGSPSSMRAAAYAAGLARRQGSMLALVYIQPMGTMGGADVGVAINQAGHEVAADLERQIREGVDQGSHGPSIRWEFHTAPGDAYAGIVEHADRLKADAVVIGASEKAGHRILGSVAVRLVKAGRWPVTVVP</sequence>
<dbReference type="InterPro" id="IPR014729">
    <property type="entry name" value="Rossmann-like_a/b/a_fold"/>
</dbReference>
<protein>
    <submittedName>
        <fullName evidence="3">Universal stress protein</fullName>
    </submittedName>
</protein>
<organism evidence="3 4">
    <name type="scientific">Streptacidiphilus cavernicola</name>
    <dbReference type="NCBI Taxonomy" id="3342716"/>
    <lineage>
        <taxon>Bacteria</taxon>
        <taxon>Bacillati</taxon>
        <taxon>Actinomycetota</taxon>
        <taxon>Actinomycetes</taxon>
        <taxon>Kitasatosporales</taxon>
        <taxon>Streptomycetaceae</taxon>
        <taxon>Streptacidiphilus</taxon>
    </lineage>
</organism>
<proteinExistence type="inferred from homology"/>
<dbReference type="InterPro" id="IPR006016">
    <property type="entry name" value="UspA"/>
</dbReference>
<dbReference type="InterPro" id="IPR006015">
    <property type="entry name" value="Universal_stress_UspA"/>
</dbReference>
<gene>
    <name evidence="3" type="ORF">ACEZDJ_09855</name>
</gene>
<dbReference type="PRINTS" id="PR01438">
    <property type="entry name" value="UNVRSLSTRESS"/>
</dbReference>
<dbReference type="Proteomes" id="UP001592528">
    <property type="component" value="Unassembled WGS sequence"/>
</dbReference>
<dbReference type="RefSeq" id="WP_030259657.1">
    <property type="nucleotide sequence ID" value="NZ_JBHEZZ010000004.1"/>
</dbReference>